<dbReference type="EMBL" id="JANBUN010000559">
    <property type="protein sequence ID" value="KAJ2802844.1"/>
    <property type="molecule type" value="Genomic_DNA"/>
</dbReference>
<gene>
    <name evidence="1" type="ORF">H4R21_002262</name>
</gene>
<evidence type="ECO:0000313" key="2">
    <source>
        <dbReference type="Proteomes" id="UP001140087"/>
    </source>
</evidence>
<reference evidence="1" key="1">
    <citation type="submission" date="2022-07" db="EMBL/GenBank/DDBJ databases">
        <title>Phylogenomic reconstructions and comparative analyses of Kickxellomycotina fungi.</title>
        <authorList>
            <person name="Reynolds N.K."/>
            <person name="Stajich J.E."/>
            <person name="Barry K."/>
            <person name="Grigoriev I.V."/>
            <person name="Crous P."/>
            <person name="Smith M.E."/>
        </authorList>
    </citation>
    <scope>NUCLEOTIDE SEQUENCE</scope>
    <source>
        <strain evidence="1">BCRC 34780</strain>
    </source>
</reference>
<organism evidence="1 2">
    <name type="scientific">Coemansia helicoidea</name>
    <dbReference type="NCBI Taxonomy" id="1286919"/>
    <lineage>
        <taxon>Eukaryota</taxon>
        <taxon>Fungi</taxon>
        <taxon>Fungi incertae sedis</taxon>
        <taxon>Zoopagomycota</taxon>
        <taxon>Kickxellomycotina</taxon>
        <taxon>Kickxellomycetes</taxon>
        <taxon>Kickxellales</taxon>
        <taxon>Kickxellaceae</taxon>
        <taxon>Coemansia</taxon>
    </lineage>
</organism>
<dbReference type="Proteomes" id="UP001140087">
    <property type="component" value="Unassembled WGS sequence"/>
</dbReference>
<comment type="caution">
    <text evidence="1">The sequence shown here is derived from an EMBL/GenBank/DDBJ whole genome shotgun (WGS) entry which is preliminary data.</text>
</comment>
<keyword evidence="2" id="KW-1185">Reference proteome</keyword>
<accession>A0ACC1L891</accession>
<protein>
    <submittedName>
        <fullName evidence="1">Uncharacterized protein</fullName>
    </submittedName>
</protein>
<proteinExistence type="predicted"/>
<sequence>MDLAAPPDGGTAPESGGGGSPCRSEYGSEMDLQHESSSDGSVMETEPESSDDEEEELEFTSEEEADYTEEAMVYTMNSRGERFRRWFMYKLRKAEAHKDDPQEAARKSVKATLKKMSENAAGTTEAIKDMEAAQEKVKEAEAALVASRKLSKEKEDKVKQMQKEGQELVQRLDALAMEAAGGAEHRLIREQVKKLSQVKVHSTAQPERPATGYAGALTRGPAGPPRGPVGQGWRPMPTPMRAVEPATDKEVREMEAKFPIPEYVEDGDRVALLAVAGIPGADHRAPGSIRSELAAKLGPELLAPRVEKATRASVNLVVYVKEWSRVCGYLAKAGVQVLPELSPEKPRPGGSGDPAEDLRRAQVMWLAWARGPEHYSTTQLGRSLLAKYARPQLTEEQAATAALVETRRLAHPGPLEEGEIRDMRLPAPGPAPAVAGQYHNRYSPLAGLEEDMVDDADRAGANTGPRKRKAGDGGRGQATEAASMEEDDDALPTASGPASGALAN</sequence>
<evidence type="ECO:0000313" key="1">
    <source>
        <dbReference type="EMBL" id="KAJ2802844.1"/>
    </source>
</evidence>
<name>A0ACC1L891_9FUNG</name>